<evidence type="ECO:0000256" key="1">
    <source>
        <dbReference type="ARBA" id="ARBA00001973"/>
    </source>
</evidence>
<dbReference type="InterPro" id="IPR052282">
    <property type="entry name" value="Starch-active_LPMO"/>
</dbReference>
<comment type="cofactor">
    <cofactor evidence="1">
        <name>Cu(2+)</name>
        <dbReference type="ChEBI" id="CHEBI:29036"/>
    </cofactor>
</comment>
<dbReference type="SMR" id="G4MZI0"/>
<organism evidence="3 4">
    <name type="scientific">Pyricularia oryzae (strain 70-15 / ATCC MYA-4617 / FGSC 8958)</name>
    <name type="common">Rice blast fungus</name>
    <name type="synonym">Magnaporthe oryzae</name>
    <dbReference type="NCBI Taxonomy" id="242507"/>
    <lineage>
        <taxon>Eukaryota</taxon>
        <taxon>Fungi</taxon>
        <taxon>Dikarya</taxon>
        <taxon>Ascomycota</taxon>
        <taxon>Pezizomycotina</taxon>
        <taxon>Sordariomycetes</taxon>
        <taxon>Sordariomycetidae</taxon>
        <taxon>Magnaporthales</taxon>
        <taxon>Pyriculariaceae</taxon>
        <taxon>Pyricularia</taxon>
    </lineage>
</organism>
<dbReference type="PANTHER" id="PTHR36575:SF2">
    <property type="entry name" value="CHITIN-BINDING TYPE-4 DOMAIN-CONTAINING PROTEIN-RELATED"/>
    <property type="match status" value="1"/>
</dbReference>
<dbReference type="HOGENOM" id="CLU_053021_2_0_1"/>
<reference evidence="3 4" key="1">
    <citation type="journal article" date="2005" name="Nature">
        <title>The genome sequence of the rice blast fungus Magnaporthe grisea.</title>
        <authorList>
            <person name="Dean R.A."/>
            <person name="Talbot N.J."/>
            <person name="Ebbole D.J."/>
            <person name="Farman M.L."/>
            <person name="Mitchell T.K."/>
            <person name="Orbach M.J."/>
            <person name="Thon M."/>
            <person name="Kulkarni R."/>
            <person name="Xu J.R."/>
            <person name="Pan H."/>
            <person name="Read N.D."/>
            <person name="Lee Y.H."/>
            <person name="Carbone I."/>
            <person name="Brown D."/>
            <person name="Oh Y.Y."/>
            <person name="Donofrio N."/>
            <person name="Jeong J.S."/>
            <person name="Soanes D.M."/>
            <person name="Djonovic S."/>
            <person name="Kolomiets E."/>
            <person name="Rehmeyer C."/>
            <person name="Li W."/>
            <person name="Harding M."/>
            <person name="Kim S."/>
            <person name="Lebrun M.H."/>
            <person name="Bohnert H."/>
            <person name="Coughlan S."/>
            <person name="Butler J."/>
            <person name="Calvo S."/>
            <person name="Ma L.J."/>
            <person name="Nicol R."/>
            <person name="Purcell S."/>
            <person name="Nusbaum C."/>
            <person name="Galagan J.E."/>
            <person name="Birren B.W."/>
        </authorList>
    </citation>
    <scope>NUCLEOTIDE SEQUENCE [LARGE SCALE GENOMIC DNA]</scope>
    <source>
        <strain evidence="4">70-15 / ATCC MYA-4617 / FGSC 8958</strain>
    </source>
</reference>
<dbReference type="AlphaFoldDB" id="G4MZI0"/>
<dbReference type="EMBL" id="CM001232">
    <property type="protein sequence ID" value="EHA54539.1"/>
    <property type="molecule type" value="Genomic_DNA"/>
</dbReference>
<dbReference type="InParanoid" id="G4MZI0"/>
<dbReference type="VEuPathDB" id="FungiDB:MGG_01401"/>
<keyword evidence="2" id="KW-0186">Copper</keyword>
<keyword evidence="4" id="KW-1185">Reference proteome</keyword>
<evidence type="ECO:0000313" key="3">
    <source>
        <dbReference type="EMBL" id="EHA54539.1"/>
    </source>
</evidence>
<dbReference type="PANTHER" id="PTHR36575">
    <property type="entry name" value="BINDING PROTEIN, PUTATIVE (AFU_ORTHOLOGUE AFUA_1G14430)-RELATED"/>
    <property type="match status" value="1"/>
</dbReference>
<dbReference type="OrthoDB" id="120613at2759"/>
<protein>
    <submittedName>
        <fullName evidence="3">Uncharacterized protein</fullName>
    </submittedName>
</protein>
<dbReference type="Proteomes" id="UP000009058">
    <property type="component" value="Chromosome 2"/>
</dbReference>
<evidence type="ECO:0000313" key="4">
    <source>
        <dbReference type="Proteomes" id="UP000009058"/>
    </source>
</evidence>
<dbReference type="GeneID" id="2679228"/>
<dbReference type="OMA" id="RCNLWLC"/>
<accession>G4MZI0</accession>
<evidence type="ECO:0000256" key="2">
    <source>
        <dbReference type="ARBA" id="ARBA00023008"/>
    </source>
</evidence>
<name>G4MZI0_PYRO7</name>
<sequence>MIYKRLFCSAPTRHSSEIPFSIPHPPISLRPFPSTSSLSKKSNPQLQQKMHSSIPMLLALVAQAASHGMVTSPATRQPGPAAAAVCGQTMVDHYTADGTSYPENLQRNPAWNGTGYDAARCNLWLCKGYQLGDNEAQVQRYAAGDVVDFAVNIRIPHRGFANVSVVDLAANEVVGEPLRVWGDGYADPASFPNLPRDQVEFNVTVPELGGRCVEAGACALQWYWFGQGQTYQSCVDFTQEASAYAIRGRRRL</sequence>
<dbReference type="RefSeq" id="XP_003714346.1">
    <property type="nucleotide sequence ID" value="XM_003714298.1"/>
</dbReference>
<proteinExistence type="predicted"/>
<dbReference type="eggNOG" id="ENOG502QQKA">
    <property type="taxonomic scope" value="Eukaryota"/>
</dbReference>
<reference key="2">
    <citation type="submission" date="2011-05" db="EMBL/GenBank/DDBJ databases">
        <title>The Genome Sequence of Magnaporthe oryzae 70-15.</title>
        <authorList>
            <consortium name="The Broad Institute Genome Sequencing Platform"/>
            <person name="Ma L.-J."/>
            <person name="Dead R."/>
            <person name="Young S.K."/>
            <person name="Zeng Q."/>
            <person name="Gargeya S."/>
            <person name="Fitzgerald M."/>
            <person name="Haas B."/>
            <person name="Abouelleil A."/>
            <person name="Alvarado L."/>
            <person name="Arachchi H.M."/>
            <person name="Berlin A."/>
            <person name="Brown A."/>
            <person name="Chapman S.B."/>
            <person name="Chen Z."/>
            <person name="Dunbar C."/>
            <person name="Freedman E."/>
            <person name="Gearin G."/>
            <person name="Gellesch M."/>
            <person name="Goldberg J."/>
            <person name="Griggs A."/>
            <person name="Gujja S."/>
            <person name="Heiman D."/>
            <person name="Howarth C."/>
            <person name="Larson L."/>
            <person name="Lui A."/>
            <person name="MacDonald P.J.P."/>
            <person name="Mehta T."/>
            <person name="Montmayeur A."/>
            <person name="Murphy C."/>
            <person name="Neiman D."/>
            <person name="Pearson M."/>
            <person name="Priest M."/>
            <person name="Roberts A."/>
            <person name="Saif S."/>
            <person name="Shea T."/>
            <person name="Shenoy N."/>
            <person name="Sisk P."/>
            <person name="Stolte C."/>
            <person name="Sykes S."/>
            <person name="Yandava C."/>
            <person name="Wortman J."/>
            <person name="Nusbaum C."/>
            <person name="Birren B."/>
        </authorList>
    </citation>
    <scope>NUCLEOTIDE SEQUENCE</scope>
    <source>
        <strain>70-15</strain>
    </source>
</reference>
<dbReference type="KEGG" id="mgr:MGG_01401"/>
<gene>
    <name evidence="3" type="ORF">MGG_01401</name>
</gene>